<dbReference type="EMBL" id="UINC01192268">
    <property type="protein sequence ID" value="SVE07330.1"/>
    <property type="molecule type" value="Genomic_DNA"/>
</dbReference>
<organism evidence="1">
    <name type="scientific">marine metagenome</name>
    <dbReference type="NCBI Taxonomy" id="408172"/>
    <lineage>
        <taxon>unclassified sequences</taxon>
        <taxon>metagenomes</taxon>
        <taxon>ecological metagenomes</taxon>
    </lineage>
</organism>
<evidence type="ECO:0000313" key="1">
    <source>
        <dbReference type="EMBL" id="SVE07330.1"/>
    </source>
</evidence>
<feature type="non-terminal residue" evidence="1">
    <location>
        <position position="1"/>
    </location>
</feature>
<feature type="non-terminal residue" evidence="1">
    <location>
        <position position="30"/>
    </location>
</feature>
<accession>A0A383AIF2</accession>
<proteinExistence type="predicted"/>
<reference evidence="1" key="1">
    <citation type="submission" date="2018-05" db="EMBL/GenBank/DDBJ databases">
        <authorList>
            <person name="Lanie J.A."/>
            <person name="Ng W.-L."/>
            <person name="Kazmierczak K.M."/>
            <person name="Andrzejewski T.M."/>
            <person name="Davidsen T.M."/>
            <person name="Wayne K.J."/>
            <person name="Tettelin H."/>
            <person name="Glass J.I."/>
            <person name="Rusch D."/>
            <person name="Podicherti R."/>
            <person name="Tsui H.-C.T."/>
            <person name="Winkler M.E."/>
        </authorList>
    </citation>
    <scope>NUCLEOTIDE SEQUENCE</scope>
</reference>
<gene>
    <name evidence="1" type="ORF">METZ01_LOCUS460184</name>
</gene>
<dbReference type="AlphaFoldDB" id="A0A383AIF2"/>
<protein>
    <submittedName>
        <fullName evidence="1">Uncharacterized protein</fullName>
    </submittedName>
</protein>
<name>A0A383AIF2_9ZZZZ</name>
<sequence>VKAKLRVYETGLPSVNATQNPSGVKVVVTS</sequence>